<dbReference type="InParanoid" id="C8VJU3"/>
<dbReference type="AlphaFoldDB" id="C8VJU3"/>
<dbReference type="VEuPathDB" id="FungiDB:AN9193"/>
<dbReference type="PANTHER" id="PTHR43591">
    <property type="entry name" value="METHYLTRANSFERASE"/>
    <property type="match status" value="1"/>
</dbReference>
<dbReference type="PANTHER" id="PTHR43591:SF50">
    <property type="entry name" value="METHYLTRANSFERASE DOMAIN-CONTAINING PROTEIN-RELATED"/>
    <property type="match status" value="1"/>
</dbReference>
<dbReference type="GeneID" id="2868028"/>
<evidence type="ECO:0000313" key="1">
    <source>
        <dbReference type="EMBL" id="CBF82352.1"/>
    </source>
</evidence>
<keyword evidence="2" id="KW-1185">Reference proteome</keyword>
<dbReference type="RefSeq" id="XP_682462.2">
    <property type="nucleotide sequence ID" value="XM_677370.2"/>
</dbReference>
<dbReference type="GO" id="GO:0032259">
    <property type="term" value="P:methylation"/>
    <property type="evidence" value="ECO:0007669"/>
    <property type="project" value="UniProtKB-KW"/>
</dbReference>
<dbReference type="InterPro" id="IPR029063">
    <property type="entry name" value="SAM-dependent_MTases_sf"/>
</dbReference>
<dbReference type="OrthoDB" id="417697at2759"/>
<accession>C8VJU3</accession>
<dbReference type="GO" id="GO:0008168">
    <property type="term" value="F:methyltransferase activity"/>
    <property type="evidence" value="ECO:0007669"/>
    <property type="project" value="UniProtKB-KW"/>
</dbReference>
<protein>
    <submittedName>
        <fullName evidence="1">LaeA-like methyltransferase, putative (AFU_orthologue AFUA_2G04380)</fullName>
    </submittedName>
</protein>
<dbReference type="Gene3D" id="3.40.50.150">
    <property type="entry name" value="Vaccinia Virus protein VP39"/>
    <property type="match status" value="1"/>
</dbReference>
<evidence type="ECO:0000313" key="2">
    <source>
        <dbReference type="Proteomes" id="UP000000560"/>
    </source>
</evidence>
<dbReference type="CDD" id="cd02440">
    <property type="entry name" value="AdoMet_MTases"/>
    <property type="match status" value="1"/>
</dbReference>
<dbReference type="Proteomes" id="UP000000560">
    <property type="component" value="Chromosome VI"/>
</dbReference>
<sequence>MTMADAAEIYPLGRDEAESRRLNEQHKLLIDFTEGLIDKSVPLEKITAVADVATGTGIWLWDARELLVDRAGESPRYFHGFDISPAQFPPAAEGIDFTVHDILKPFPVEHHNRYDLVNIRLLVGAITESDYEKVVQNLITILKPGGYLQWGDMDFYRTATDDPRAATACDLWLKYCTINNLSQCAPKAIQKAYQDAGLLNIVNRAFLPSKRGDLLERLQNWQMQFYKSVAHLILLKTGYVADQAAASQMAPELFRGLELFYAEGNTVDSRFNVVVGQKPT</sequence>
<dbReference type="KEGG" id="ani:ANIA_09193"/>
<dbReference type="EMBL" id="BN001306">
    <property type="protein sequence ID" value="CBF82352.1"/>
    <property type="molecule type" value="Genomic_DNA"/>
</dbReference>
<organism evidence="1 2">
    <name type="scientific">Emericella nidulans (strain FGSC A4 / ATCC 38163 / CBS 112.46 / NRRL 194 / M139)</name>
    <name type="common">Aspergillus nidulans</name>
    <dbReference type="NCBI Taxonomy" id="227321"/>
    <lineage>
        <taxon>Eukaryota</taxon>
        <taxon>Fungi</taxon>
        <taxon>Dikarya</taxon>
        <taxon>Ascomycota</taxon>
        <taxon>Pezizomycotina</taxon>
        <taxon>Eurotiomycetes</taxon>
        <taxon>Eurotiomycetidae</taxon>
        <taxon>Eurotiales</taxon>
        <taxon>Aspergillaceae</taxon>
        <taxon>Aspergillus</taxon>
        <taxon>Aspergillus subgen. Nidulantes</taxon>
    </lineage>
</organism>
<dbReference type="HOGENOM" id="CLU_010595_9_6_1"/>
<gene>
    <name evidence="1" type="ORF">ANIA_09193</name>
</gene>
<dbReference type="eggNOG" id="ENOG502SNAB">
    <property type="taxonomic scope" value="Eukaryota"/>
</dbReference>
<dbReference type="OMA" id="KCFQASA"/>
<name>C8VJU3_EMENI</name>
<dbReference type="SUPFAM" id="SSF53335">
    <property type="entry name" value="S-adenosyl-L-methionine-dependent methyltransferases"/>
    <property type="match status" value="1"/>
</dbReference>
<reference evidence="2" key="2">
    <citation type="journal article" date="2009" name="Fungal Genet. Biol.">
        <title>The 2008 update of the Aspergillus nidulans genome annotation: a community effort.</title>
        <authorList>
            <person name="Wortman J.R."/>
            <person name="Gilsenan J.M."/>
            <person name="Joardar V."/>
            <person name="Deegan J."/>
            <person name="Clutterbuck J."/>
            <person name="Andersen M.R."/>
            <person name="Archer D."/>
            <person name="Bencina M."/>
            <person name="Braus G."/>
            <person name="Coutinho P."/>
            <person name="von Dohren H."/>
            <person name="Doonan J."/>
            <person name="Driessen A.J."/>
            <person name="Durek P."/>
            <person name="Espeso E."/>
            <person name="Fekete E."/>
            <person name="Flipphi M."/>
            <person name="Estrada C.G."/>
            <person name="Geysens S."/>
            <person name="Goldman G."/>
            <person name="de Groot P.W."/>
            <person name="Hansen K."/>
            <person name="Harris S.D."/>
            <person name="Heinekamp T."/>
            <person name="Helmstaedt K."/>
            <person name="Henrissat B."/>
            <person name="Hofmann G."/>
            <person name="Homan T."/>
            <person name="Horio T."/>
            <person name="Horiuchi H."/>
            <person name="James S."/>
            <person name="Jones M."/>
            <person name="Karaffa L."/>
            <person name="Karanyi Z."/>
            <person name="Kato M."/>
            <person name="Keller N."/>
            <person name="Kelly D.E."/>
            <person name="Kiel J.A."/>
            <person name="Kim J.M."/>
            <person name="van der Klei I.J."/>
            <person name="Klis F.M."/>
            <person name="Kovalchuk A."/>
            <person name="Krasevec N."/>
            <person name="Kubicek C.P."/>
            <person name="Liu B."/>
            <person name="Maccabe A."/>
            <person name="Meyer V."/>
            <person name="Mirabito P."/>
            <person name="Miskei M."/>
            <person name="Mos M."/>
            <person name="Mullins J."/>
            <person name="Nelson D.R."/>
            <person name="Nielsen J."/>
            <person name="Oakley B.R."/>
            <person name="Osmani S.A."/>
            <person name="Pakula T."/>
            <person name="Paszewski A."/>
            <person name="Paulsen I."/>
            <person name="Pilsyk S."/>
            <person name="Pocsi I."/>
            <person name="Punt P.J."/>
            <person name="Ram A.F."/>
            <person name="Ren Q."/>
            <person name="Robellet X."/>
            <person name="Robson G."/>
            <person name="Seiboth B."/>
            <person name="van Solingen P."/>
            <person name="Specht T."/>
            <person name="Sun J."/>
            <person name="Taheri-Talesh N."/>
            <person name="Takeshita N."/>
            <person name="Ussery D."/>
            <person name="vanKuyk P.A."/>
            <person name="Visser H."/>
            <person name="van de Vondervoort P.J."/>
            <person name="de Vries R.P."/>
            <person name="Walton J."/>
            <person name="Xiang X."/>
            <person name="Xiong Y."/>
            <person name="Zeng A.P."/>
            <person name="Brandt B.W."/>
            <person name="Cornell M.J."/>
            <person name="van den Hondel C.A."/>
            <person name="Visser J."/>
            <person name="Oliver S.G."/>
            <person name="Turner G."/>
        </authorList>
    </citation>
    <scope>GENOME REANNOTATION</scope>
    <source>
        <strain evidence="2">FGSC A4 / ATCC 38163 / CBS 112.46 / NRRL 194 / M139</strain>
    </source>
</reference>
<proteinExistence type="predicted"/>
<reference evidence="2" key="1">
    <citation type="journal article" date="2005" name="Nature">
        <title>Sequencing of Aspergillus nidulans and comparative analysis with A. fumigatus and A. oryzae.</title>
        <authorList>
            <person name="Galagan J.E."/>
            <person name="Calvo S.E."/>
            <person name="Cuomo C."/>
            <person name="Ma L.J."/>
            <person name="Wortman J.R."/>
            <person name="Batzoglou S."/>
            <person name="Lee S.I."/>
            <person name="Basturkmen M."/>
            <person name="Spevak C.C."/>
            <person name="Clutterbuck J."/>
            <person name="Kapitonov V."/>
            <person name="Jurka J."/>
            <person name="Scazzocchio C."/>
            <person name="Farman M."/>
            <person name="Butler J."/>
            <person name="Purcell S."/>
            <person name="Harris S."/>
            <person name="Braus G.H."/>
            <person name="Draht O."/>
            <person name="Busch S."/>
            <person name="D'Enfert C."/>
            <person name="Bouchier C."/>
            <person name="Goldman G.H."/>
            <person name="Bell-Pedersen D."/>
            <person name="Griffiths-Jones S."/>
            <person name="Doonan J.H."/>
            <person name="Yu J."/>
            <person name="Vienken K."/>
            <person name="Pain A."/>
            <person name="Freitag M."/>
            <person name="Selker E.U."/>
            <person name="Archer D.B."/>
            <person name="Penalva M.A."/>
            <person name="Oakley B.R."/>
            <person name="Momany M."/>
            <person name="Tanaka T."/>
            <person name="Kumagai T."/>
            <person name="Asai K."/>
            <person name="Machida M."/>
            <person name="Nierman W.C."/>
            <person name="Denning D.W."/>
            <person name="Caddick M."/>
            <person name="Hynes M."/>
            <person name="Paoletti M."/>
            <person name="Fischer R."/>
            <person name="Miller B."/>
            <person name="Dyer P."/>
            <person name="Sachs M.S."/>
            <person name="Osmani S.A."/>
            <person name="Birren B.W."/>
        </authorList>
    </citation>
    <scope>NUCLEOTIDE SEQUENCE [LARGE SCALE GENOMIC DNA]</scope>
    <source>
        <strain evidence="2">FGSC A4 / ATCC 38163 / CBS 112.46 / NRRL 194 / M139</strain>
    </source>
</reference>